<sequence>MRDEIYWVVTAALKPGDYDAFVEAITPLVAATREEPGSNAYDYSVSSDRTVVHIYESYRDSAAVVAHVEGTFSRFAEEFGQLVTIDGFVVYGWPDEAAKKILDGFGSTYMTPFLGYTQSDAR</sequence>
<dbReference type="RefSeq" id="WP_185720758.1">
    <property type="nucleotide sequence ID" value="NZ_BAAAWI010000001.1"/>
</dbReference>
<dbReference type="Proteomes" id="UP000515728">
    <property type="component" value="Chromosome"/>
</dbReference>
<feature type="domain" description="ABM" evidence="1">
    <location>
        <begin position="8"/>
        <end position="69"/>
    </location>
</feature>
<gene>
    <name evidence="2" type="ORF">H6H00_08460</name>
</gene>
<evidence type="ECO:0000259" key="1">
    <source>
        <dbReference type="Pfam" id="PF03992"/>
    </source>
</evidence>
<dbReference type="SUPFAM" id="SSF54909">
    <property type="entry name" value="Dimeric alpha+beta barrel"/>
    <property type="match status" value="1"/>
</dbReference>
<name>A0A7G7MMC2_9PSEU</name>
<evidence type="ECO:0000313" key="2">
    <source>
        <dbReference type="EMBL" id="QNG53933.1"/>
    </source>
</evidence>
<dbReference type="GO" id="GO:0004497">
    <property type="term" value="F:monooxygenase activity"/>
    <property type="evidence" value="ECO:0007669"/>
    <property type="project" value="UniProtKB-KW"/>
</dbReference>
<dbReference type="Pfam" id="PF03992">
    <property type="entry name" value="ABM"/>
    <property type="match status" value="1"/>
</dbReference>
<organism evidence="2 3">
    <name type="scientific">Pseudonocardia petroleophila</name>
    <dbReference type="NCBI Taxonomy" id="37331"/>
    <lineage>
        <taxon>Bacteria</taxon>
        <taxon>Bacillati</taxon>
        <taxon>Actinomycetota</taxon>
        <taxon>Actinomycetes</taxon>
        <taxon>Pseudonocardiales</taxon>
        <taxon>Pseudonocardiaceae</taxon>
        <taxon>Pseudonocardia</taxon>
    </lineage>
</organism>
<accession>A0A7G7MMC2</accession>
<reference evidence="2 3" key="1">
    <citation type="submission" date="2020-08" db="EMBL/GenBank/DDBJ databases">
        <authorList>
            <person name="Mo P."/>
        </authorList>
    </citation>
    <scope>NUCLEOTIDE SEQUENCE [LARGE SCALE GENOMIC DNA]</scope>
    <source>
        <strain evidence="2 3">CGMCC 4.1532</strain>
    </source>
</reference>
<dbReference type="Gene3D" id="3.30.70.100">
    <property type="match status" value="1"/>
</dbReference>
<dbReference type="InterPro" id="IPR011008">
    <property type="entry name" value="Dimeric_a/b-barrel"/>
</dbReference>
<keyword evidence="2" id="KW-0560">Oxidoreductase</keyword>
<keyword evidence="3" id="KW-1185">Reference proteome</keyword>
<evidence type="ECO:0000313" key="3">
    <source>
        <dbReference type="Proteomes" id="UP000515728"/>
    </source>
</evidence>
<protein>
    <submittedName>
        <fullName evidence="2">Antibiotic biosynthesis monooxygenase</fullName>
    </submittedName>
</protein>
<keyword evidence="2" id="KW-0503">Monooxygenase</keyword>
<dbReference type="AlphaFoldDB" id="A0A7G7MMC2"/>
<dbReference type="KEGG" id="ppel:H6H00_08460"/>
<proteinExistence type="predicted"/>
<dbReference type="EMBL" id="CP060131">
    <property type="protein sequence ID" value="QNG53933.1"/>
    <property type="molecule type" value="Genomic_DNA"/>
</dbReference>
<dbReference type="InterPro" id="IPR007138">
    <property type="entry name" value="ABM_dom"/>
</dbReference>